<accession>A0A4C1TA59</accession>
<evidence type="ECO:0000313" key="2">
    <source>
        <dbReference type="Proteomes" id="UP000299102"/>
    </source>
</evidence>
<sequence>MDDKNITVVAVALLFVLEGYNHIHSICNSCQNVLYQFFIHNSRCGQAGEVNRVGNSSSSLRPYLEFYSSSCSSPTRNEVYSCQNIIQKNEKGGSDHVELNVACSSYSASGDLPQPRPTSRAHGLLPILVMRKVARGIPYFGARRNPADREERVAAGSRQRAQRDCTASQPHRSMHTFKTRTFTRKSSVTPNGTANEIKDAGVTRICIAVGSGLRAIQPKQSPFAEFTVGTFAV</sequence>
<evidence type="ECO:0000313" key="1">
    <source>
        <dbReference type="EMBL" id="GBP10307.1"/>
    </source>
</evidence>
<keyword evidence="2" id="KW-1185">Reference proteome</keyword>
<dbReference type="EMBL" id="BGZK01000040">
    <property type="protein sequence ID" value="GBP10307.1"/>
    <property type="molecule type" value="Genomic_DNA"/>
</dbReference>
<reference evidence="1 2" key="1">
    <citation type="journal article" date="2019" name="Commun. Biol.">
        <title>The bagworm genome reveals a unique fibroin gene that provides high tensile strength.</title>
        <authorList>
            <person name="Kono N."/>
            <person name="Nakamura H."/>
            <person name="Ohtoshi R."/>
            <person name="Tomita M."/>
            <person name="Numata K."/>
            <person name="Arakawa K."/>
        </authorList>
    </citation>
    <scope>NUCLEOTIDE SEQUENCE [LARGE SCALE GENOMIC DNA]</scope>
</reference>
<gene>
    <name evidence="1" type="ORF">EVAR_5628_1</name>
</gene>
<name>A0A4C1TA59_EUMVA</name>
<dbReference type="AlphaFoldDB" id="A0A4C1TA59"/>
<dbReference type="Proteomes" id="UP000299102">
    <property type="component" value="Unassembled WGS sequence"/>
</dbReference>
<comment type="caution">
    <text evidence="1">The sequence shown here is derived from an EMBL/GenBank/DDBJ whole genome shotgun (WGS) entry which is preliminary data.</text>
</comment>
<organism evidence="1 2">
    <name type="scientific">Eumeta variegata</name>
    <name type="common">Bagworm moth</name>
    <name type="synonym">Eumeta japonica</name>
    <dbReference type="NCBI Taxonomy" id="151549"/>
    <lineage>
        <taxon>Eukaryota</taxon>
        <taxon>Metazoa</taxon>
        <taxon>Ecdysozoa</taxon>
        <taxon>Arthropoda</taxon>
        <taxon>Hexapoda</taxon>
        <taxon>Insecta</taxon>
        <taxon>Pterygota</taxon>
        <taxon>Neoptera</taxon>
        <taxon>Endopterygota</taxon>
        <taxon>Lepidoptera</taxon>
        <taxon>Glossata</taxon>
        <taxon>Ditrysia</taxon>
        <taxon>Tineoidea</taxon>
        <taxon>Psychidae</taxon>
        <taxon>Oiketicinae</taxon>
        <taxon>Eumeta</taxon>
    </lineage>
</organism>
<proteinExistence type="predicted"/>
<protein>
    <submittedName>
        <fullName evidence="1">Uncharacterized protein</fullName>
    </submittedName>
</protein>